<evidence type="ECO:0008006" key="3">
    <source>
        <dbReference type="Google" id="ProtNLM"/>
    </source>
</evidence>
<dbReference type="RefSeq" id="WP_144863733.1">
    <property type="nucleotide sequence ID" value="NZ_LR213773.1"/>
</dbReference>
<gene>
    <name evidence="1" type="ORF">H1P_100009</name>
</gene>
<sequence>MPKKKKLEYLPQQLLVEGDKDRHVIWALCQKHQLPQNFSVELPKKAEGIEALLRILPIKLKNEEIKTLGIVVDADLDLTTRWQSVSDKLQESGYQNIPKEIPQTGWIHKQAKLPKIGVWVMPNNQLPGMLEDFVTYLIPDEDILKVKAEAILQEIETAKINPYSLTHHSKALIHTWLAWQKKPGMPMGQAITAKALSNNSEIANIFIIWLQKLFSN</sequence>
<dbReference type="OrthoDB" id="530493at2"/>
<accession>A0A563VIX9</accession>
<dbReference type="Proteomes" id="UP000320055">
    <property type="component" value="Unassembled WGS sequence"/>
</dbReference>
<keyword evidence="2" id="KW-1185">Reference proteome</keyword>
<proteinExistence type="predicted"/>
<evidence type="ECO:0000313" key="2">
    <source>
        <dbReference type="Proteomes" id="UP000320055"/>
    </source>
</evidence>
<evidence type="ECO:0000313" key="1">
    <source>
        <dbReference type="EMBL" id="VEP11305.1"/>
    </source>
</evidence>
<dbReference type="AlphaFoldDB" id="A0A563VIX9"/>
<dbReference type="EMBL" id="CAACVJ010000002">
    <property type="protein sequence ID" value="VEP11305.1"/>
    <property type="molecule type" value="Genomic_DNA"/>
</dbReference>
<dbReference type="InterPro" id="IPR024508">
    <property type="entry name" value="DUF3226"/>
</dbReference>
<name>A0A563VIX9_9CYAN</name>
<reference evidence="1 2" key="1">
    <citation type="submission" date="2019-01" db="EMBL/GenBank/DDBJ databases">
        <authorList>
            <person name="Brito A."/>
        </authorList>
    </citation>
    <scope>NUCLEOTIDE SEQUENCE [LARGE SCALE GENOMIC DNA]</scope>
    <source>
        <strain evidence="1">1</strain>
    </source>
</reference>
<protein>
    <recommendedName>
        <fullName evidence="3">DUF4435 domain-containing protein</fullName>
    </recommendedName>
</protein>
<organism evidence="1 2">
    <name type="scientific">Hyella patelloides LEGE 07179</name>
    <dbReference type="NCBI Taxonomy" id="945734"/>
    <lineage>
        <taxon>Bacteria</taxon>
        <taxon>Bacillati</taxon>
        <taxon>Cyanobacteriota</taxon>
        <taxon>Cyanophyceae</taxon>
        <taxon>Pleurocapsales</taxon>
        <taxon>Hyellaceae</taxon>
        <taxon>Hyella</taxon>
    </lineage>
</organism>
<dbReference type="Pfam" id="PF11536">
    <property type="entry name" value="DUF3226"/>
    <property type="match status" value="1"/>
</dbReference>